<dbReference type="SUPFAM" id="SSF55961">
    <property type="entry name" value="Bet v1-like"/>
    <property type="match status" value="1"/>
</dbReference>
<keyword evidence="2" id="KW-1277">Toxin-antitoxin system</keyword>
<comment type="similarity">
    <text evidence="1">Belongs to the ribosome association toxin RatA family.</text>
</comment>
<dbReference type="GO" id="GO:0005737">
    <property type="term" value="C:cytoplasm"/>
    <property type="evidence" value="ECO:0007669"/>
    <property type="project" value="UniProtKB-ARBA"/>
</dbReference>
<dbReference type="InterPro" id="IPR028347">
    <property type="entry name" value="START_dom_prot"/>
</dbReference>
<gene>
    <name evidence="5" type="ORF">GCM10007392_27040</name>
</gene>
<evidence type="ECO:0000259" key="4">
    <source>
        <dbReference type="PROSITE" id="PS50848"/>
    </source>
</evidence>
<dbReference type="InterPro" id="IPR002913">
    <property type="entry name" value="START_lipid-bd_dom"/>
</dbReference>
<reference evidence="5" key="2">
    <citation type="submission" date="2020-09" db="EMBL/GenBank/DDBJ databases">
        <authorList>
            <person name="Sun Q."/>
            <person name="Kim S."/>
        </authorList>
    </citation>
    <scope>NUCLEOTIDE SEQUENCE</scope>
    <source>
        <strain evidence="5">KCTC 22169</strain>
    </source>
</reference>
<dbReference type="InterPro" id="IPR051213">
    <property type="entry name" value="START_lipid_transfer"/>
</dbReference>
<dbReference type="InterPro" id="IPR023393">
    <property type="entry name" value="START-like_dom_sf"/>
</dbReference>
<dbReference type="PANTHER" id="PTHR19308">
    <property type="entry name" value="PHOSPHATIDYLCHOLINE TRANSFER PROTEIN"/>
    <property type="match status" value="1"/>
</dbReference>
<dbReference type="Proteomes" id="UP000626148">
    <property type="component" value="Unassembled WGS sequence"/>
</dbReference>
<feature type="domain" description="START" evidence="4">
    <location>
        <begin position="16"/>
        <end position="203"/>
    </location>
</feature>
<feature type="chain" id="PRO_5037346371" description="START domain-containing protein" evidence="3">
    <location>
        <begin position="23"/>
        <end position="203"/>
    </location>
</feature>
<dbReference type="CDD" id="cd08876">
    <property type="entry name" value="START_1"/>
    <property type="match status" value="1"/>
</dbReference>
<accession>A0A918KCF7</accession>
<keyword evidence="3" id="KW-0732">Signal</keyword>
<evidence type="ECO:0000256" key="2">
    <source>
        <dbReference type="ARBA" id="ARBA00022649"/>
    </source>
</evidence>
<dbReference type="AlphaFoldDB" id="A0A918KCF7"/>
<dbReference type="Gene3D" id="3.30.530.20">
    <property type="match status" value="1"/>
</dbReference>
<dbReference type="Pfam" id="PF03364">
    <property type="entry name" value="Polyketide_cyc"/>
    <property type="match status" value="1"/>
</dbReference>
<evidence type="ECO:0000313" key="5">
    <source>
        <dbReference type="EMBL" id="GGX57934.1"/>
    </source>
</evidence>
<dbReference type="InterPro" id="IPR005031">
    <property type="entry name" value="COQ10_START"/>
</dbReference>
<dbReference type="PANTHER" id="PTHR19308:SF14">
    <property type="entry name" value="START DOMAIN-CONTAINING PROTEIN"/>
    <property type="match status" value="1"/>
</dbReference>
<protein>
    <recommendedName>
        <fullName evidence="4">START domain-containing protein</fullName>
    </recommendedName>
</protein>
<evidence type="ECO:0000313" key="6">
    <source>
        <dbReference type="Proteomes" id="UP000626148"/>
    </source>
</evidence>
<comment type="caution">
    <text evidence="5">The sequence shown here is derived from an EMBL/GenBank/DDBJ whole genome shotgun (WGS) entry which is preliminary data.</text>
</comment>
<proteinExistence type="inferred from homology"/>
<organism evidence="5 6">
    <name type="scientific">Saccharospirillum salsuginis</name>
    <dbReference type="NCBI Taxonomy" id="418750"/>
    <lineage>
        <taxon>Bacteria</taxon>
        <taxon>Pseudomonadati</taxon>
        <taxon>Pseudomonadota</taxon>
        <taxon>Gammaproteobacteria</taxon>
        <taxon>Oceanospirillales</taxon>
        <taxon>Saccharospirillaceae</taxon>
        <taxon>Saccharospirillum</taxon>
    </lineage>
</organism>
<evidence type="ECO:0000256" key="1">
    <source>
        <dbReference type="ARBA" id="ARBA00008918"/>
    </source>
</evidence>
<dbReference type="EMBL" id="BMXR01000006">
    <property type="protein sequence ID" value="GGX57934.1"/>
    <property type="molecule type" value="Genomic_DNA"/>
</dbReference>
<name>A0A918KCF7_9GAMM</name>
<evidence type="ECO:0000256" key="3">
    <source>
        <dbReference type="SAM" id="SignalP"/>
    </source>
</evidence>
<feature type="signal peptide" evidence="3">
    <location>
        <begin position="1"/>
        <end position="22"/>
    </location>
</feature>
<dbReference type="PIRSF" id="PIRSF039033">
    <property type="entry name" value="START_dom"/>
    <property type="match status" value="1"/>
</dbReference>
<dbReference type="RefSeq" id="WP_189609500.1">
    <property type="nucleotide sequence ID" value="NZ_BMXR01000006.1"/>
</dbReference>
<keyword evidence="6" id="KW-1185">Reference proteome</keyword>
<dbReference type="PROSITE" id="PS50848">
    <property type="entry name" value="START"/>
    <property type="match status" value="1"/>
</dbReference>
<dbReference type="GO" id="GO:0008289">
    <property type="term" value="F:lipid binding"/>
    <property type="evidence" value="ECO:0007669"/>
    <property type="project" value="InterPro"/>
</dbReference>
<sequence>MKSLVYGIGIVFGCLLISQAVAATERWELDREEDDIQVFTRTVPGYDVIEVRGTTRIKAPIDQLVAAVSDAAQCPHWIPSCATAEVVDRRSDTEFAMYRRIKNTFPFKDRDYVLEFRIERDVDNGGVIVTFEDRKDSADRGCCVRMERYAGFWRFTPLDRGDVEITYRVHLLPGGGLPNSMVNMGVPDLPYDTLINLKAHLAM</sequence>
<reference evidence="5" key="1">
    <citation type="journal article" date="2014" name="Int. J. Syst. Evol. Microbiol.">
        <title>Complete genome sequence of Corynebacterium casei LMG S-19264T (=DSM 44701T), isolated from a smear-ripened cheese.</title>
        <authorList>
            <consortium name="US DOE Joint Genome Institute (JGI-PGF)"/>
            <person name="Walter F."/>
            <person name="Albersmeier A."/>
            <person name="Kalinowski J."/>
            <person name="Ruckert C."/>
        </authorList>
    </citation>
    <scope>NUCLEOTIDE SEQUENCE</scope>
    <source>
        <strain evidence="5">KCTC 22169</strain>
    </source>
</reference>